<protein>
    <submittedName>
        <fullName evidence="3">SET domain-containing protein</fullName>
    </submittedName>
</protein>
<dbReference type="EMBL" id="LXPE01000024">
    <property type="protein sequence ID" value="OBA26100.1"/>
    <property type="molecule type" value="Genomic_DNA"/>
</dbReference>
<dbReference type="OrthoDB" id="441812at2759"/>
<gene>
    <name evidence="3" type="ORF">HANVADRAFT_53416</name>
</gene>
<evidence type="ECO:0000259" key="2">
    <source>
        <dbReference type="PROSITE" id="PS50280"/>
    </source>
</evidence>
<sequence>MSNTSFKQLSKIENFVKETNIYFNKDILAIEQIPDAGVGIVATTDIPRDTIIVKIPKSSIFTSKTCTINNLLTEETIDGIMGIHLAVLYELFVFKESKSHWYDYLSFIFEDCLIEDRKDGFYLPPGYWCSEEKALLKGTLLDCQYDGLKKHKDIITIYKQFVTTAYKWKQECDLEIPKILQNKNYYHLTEEELDAEVTKKEEDLLNSDVRFLQFIEIGYIISSRVFEIDCYHLFGLVCIVDLFNHNSKEDIHFENDYDVCEICGKLECGHMVETDEDSELDSNEEGEEEGEGEDGESEDESSDESGNENEISTHHDQNDVCEIRAIHDIQKGQQIFNTYGKFSNAVLLLKYGFVVENNPYDKVSLVQEFNEVVDLISGVEKVDIEKRLKWWKEEGVFLLDEELDDEESDEEEEDGEGESNKDGEEEDDELLDENIEEEEGEEENESDIIEEEDDISDDVDIETFWKDKIFIDTVGEASPFLERLCVILAMNNEQFDVKKLQLQPDLLEDIKSSEIKQLLTLSLKMLKKILNKKKLFKIPENLPDLPNIKEIKKMLLIENDIILKCKENFNLQ</sequence>
<comment type="caution">
    <text evidence="3">The sequence shown here is derived from an EMBL/GenBank/DDBJ whole genome shotgun (WGS) entry which is preliminary data.</text>
</comment>
<dbReference type="Gene3D" id="3.90.1410.10">
    <property type="entry name" value="set domain protein methyltransferase, domain 1"/>
    <property type="match status" value="1"/>
</dbReference>
<dbReference type="InterPro" id="IPR050600">
    <property type="entry name" value="SETD3_SETD6_MTase"/>
</dbReference>
<evidence type="ECO:0000256" key="1">
    <source>
        <dbReference type="SAM" id="MobiDB-lite"/>
    </source>
</evidence>
<name>A0A1B7TBJ6_9ASCO</name>
<dbReference type="AlphaFoldDB" id="A0A1B7TBJ6"/>
<feature type="domain" description="SET" evidence="2">
    <location>
        <begin position="19"/>
        <end position="340"/>
    </location>
</feature>
<feature type="region of interest" description="Disordered" evidence="1">
    <location>
        <begin position="401"/>
        <end position="448"/>
    </location>
</feature>
<evidence type="ECO:0000313" key="4">
    <source>
        <dbReference type="Proteomes" id="UP000092321"/>
    </source>
</evidence>
<feature type="region of interest" description="Disordered" evidence="1">
    <location>
        <begin position="274"/>
        <end position="314"/>
    </location>
</feature>
<dbReference type="InterPro" id="IPR001214">
    <property type="entry name" value="SET_dom"/>
</dbReference>
<accession>A0A1B7TBJ6</accession>
<reference evidence="4" key="1">
    <citation type="journal article" date="2016" name="Proc. Natl. Acad. Sci. U.S.A.">
        <title>Comparative genomics of biotechnologically important yeasts.</title>
        <authorList>
            <person name="Riley R."/>
            <person name="Haridas S."/>
            <person name="Wolfe K.H."/>
            <person name="Lopes M.R."/>
            <person name="Hittinger C.T."/>
            <person name="Goeker M."/>
            <person name="Salamov A.A."/>
            <person name="Wisecaver J.H."/>
            <person name="Long T.M."/>
            <person name="Calvey C.H."/>
            <person name="Aerts A.L."/>
            <person name="Barry K.W."/>
            <person name="Choi C."/>
            <person name="Clum A."/>
            <person name="Coughlan A.Y."/>
            <person name="Deshpande S."/>
            <person name="Douglass A.P."/>
            <person name="Hanson S.J."/>
            <person name="Klenk H.-P."/>
            <person name="LaButti K.M."/>
            <person name="Lapidus A."/>
            <person name="Lindquist E.A."/>
            <person name="Lipzen A.M."/>
            <person name="Meier-Kolthoff J.P."/>
            <person name="Ohm R.A."/>
            <person name="Otillar R.P."/>
            <person name="Pangilinan J.L."/>
            <person name="Peng Y."/>
            <person name="Rokas A."/>
            <person name="Rosa C.A."/>
            <person name="Scheuner C."/>
            <person name="Sibirny A.A."/>
            <person name="Slot J.C."/>
            <person name="Stielow J.B."/>
            <person name="Sun H."/>
            <person name="Kurtzman C.P."/>
            <person name="Blackwell M."/>
            <person name="Grigoriev I.V."/>
            <person name="Jeffries T.W."/>
        </authorList>
    </citation>
    <scope>NUCLEOTIDE SEQUENCE [LARGE SCALE GENOMIC DNA]</scope>
    <source>
        <strain evidence="4">NRRL Y-1626</strain>
    </source>
</reference>
<keyword evidence="4" id="KW-1185">Reference proteome</keyword>
<dbReference type="PANTHER" id="PTHR13271">
    <property type="entry name" value="UNCHARACTERIZED PUTATIVE METHYLTRANSFERASE"/>
    <property type="match status" value="1"/>
</dbReference>
<dbReference type="GO" id="GO:0016279">
    <property type="term" value="F:protein-lysine N-methyltransferase activity"/>
    <property type="evidence" value="ECO:0007669"/>
    <property type="project" value="TreeGrafter"/>
</dbReference>
<dbReference type="Proteomes" id="UP000092321">
    <property type="component" value="Unassembled WGS sequence"/>
</dbReference>
<dbReference type="PROSITE" id="PS50280">
    <property type="entry name" value="SET"/>
    <property type="match status" value="1"/>
</dbReference>
<proteinExistence type="predicted"/>
<dbReference type="GO" id="GO:0005634">
    <property type="term" value="C:nucleus"/>
    <property type="evidence" value="ECO:0007669"/>
    <property type="project" value="TreeGrafter"/>
</dbReference>
<dbReference type="CDD" id="cd10527">
    <property type="entry name" value="SET_LSMT"/>
    <property type="match status" value="1"/>
</dbReference>
<dbReference type="PANTHER" id="PTHR13271:SF128">
    <property type="entry name" value="RIBOSOMAL LYSINE N-METHYLTRANSFERASE 3"/>
    <property type="match status" value="1"/>
</dbReference>
<evidence type="ECO:0000313" key="3">
    <source>
        <dbReference type="EMBL" id="OBA26100.1"/>
    </source>
</evidence>
<feature type="compositionally biased region" description="Acidic residues" evidence="1">
    <location>
        <begin position="274"/>
        <end position="307"/>
    </location>
</feature>
<dbReference type="SUPFAM" id="SSF82199">
    <property type="entry name" value="SET domain"/>
    <property type="match status" value="2"/>
</dbReference>
<organism evidence="3 4">
    <name type="scientific">Hanseniaspora valbyensis NRRL Y-1626</name>
    <dbReference type="NCBI Taxonomy" id="766949"/>
    <lineage>
        <taxon>Eukaryota</taxon>
        <taxon>Fungi</taxon>
        <taxon>Dikarya</taxon>
        <taxon>Ascomycota</taxon>
        <taxon>Saccharomycotina</taxon>
        <taxon>Saccharomycetes</taxon>
        <taxon>Saccharomycodales</taxon>
        <taxon>Saccharomycodaceae</taxon>
        <taxon>Hanseniaspora</taxon>
    </lineage>
</organism>
<dbReference type="InterPro" id="IPR046341">
    <property type="entry name" value="SET_dom_sf"/>
</dbReference>